<dbReference type="Proteomes" id="UP000295793">
    <property type="component" value="Unassembled WGS sequence"/>
</dbReference>
<dbReference type="AlphaFoldDB" id="A0A4R3HVX0"/>
<organism evidence="1 2">
    <name type="scientific">Reinekea marinisedimentorum</name>
    <dbReference type="NCBI Taxonomy" id="230495"/>
    <lineage>
        <taxon>Bacteria</taxon>
        <taxon>Pseudomonadati</taxon>
        <taxon>Pseudomonadota</taxon>
        <taxon>Gammaproteobacteria</taxon>
        <taxon>Oceanospirillales</taxon>
        <taxon>Saccharospirillaceae</taxon>
        <taxon>Reinekea</taxon>
    </lineage>
</organism>
<keyword evidence="2" id="KW-1185">Reference proteome</keyword>
<accession>A0A4R3HVX0</accession>
<proteinExistence type="predicted"/>
<sequence length="56" mass="6038">MYDGVVLMDVNVVDASGNSASFNQLAFTGSDVNENVKGMRVSPEAMVLVIVESMIW</sequence>
<evidence type="ECO:0000313" key="2">
    <source>
        <dbReference type="Proteomes" id="UP000295793"/>
    </source>
</evidence>
<comment type="caution">
    <text evidence="1">The sequence shown here is derived from an EMBL/GenBank/DDBJ whole genome shotgun (WGS) entry which is preliminary data.</text>
</comment>
<protein>
    <submittedName>
        <fullName evidence="1">Uncharacterized protein</fullName>
    </submittedName>
</protein>
<gene>
    <name evidence="1" type="ORF">BCF53_1253</name>
</gene>
<reference evidence="1 2" key="1">
    <citation type="submission" date="2019-03" db="EMBL/GenBank/DDBJ databases">
        <title>Genomic Encyclopedia of Archaeal and Bacterial Type Strains, Phase II (KMG-II): from individual species to whole genera.</title>
        <authorList>
            <person name="Goeker M."/>
        </authorList>
    </citation>
    <scope>NUCLEOTIDE SEQUENCE [LARGE SCALE GENOMIC DNA]</scope>
    <source>
        <strain evidence="1 2">DSM 15388</strain>
    </source>
</reference>
<evidence type="ECO:0000313" key="1">
    <source>
        <dbReference type="EMBL" id="TCS36381.1"/>
    </source>
</evidence>
<dbReference type="EMBL" id="SLZR01000025">
    <property type="protein sequence ID" value="TCS36381.1"/>
    <property type="molecule type" value="Genomic_DNA"/>
</dbReference>
<name>A0A4R3HVX0_9GAMM</name>